<evidence type="ECO:0000313" key="1">
    <source>
        <dbReference type="EMBL" id="CDN36132.1"/>
    </source>
</evidence>
<name>W8YBU1_BACTU</name>
<dbReference type="AlphaFoldDB" id="W8YBU1"/>
<gene>
    <name evidence="1" type="ORF">BTDB27_002474</name>
</gene>
<reference evidence="1" key="1">
    <citation type="submission" date="2014-01" db="EMBL/GenBank/DDBJ databases">
        <title>Draft genome sequence of highly nematicidal Bacillus thuringiensis DB27.</title>
        <authorList>
            <person name="Iatsenko I."/>
            <person name="Pickard D."/>
            <person name="Corton C."/>
            <person name="Dougan G."/>
            <person name="Sommer R.J."/>
        </authorList>
    </citation>
    <scope>NUCLEOTIDE SEQUENCE [LARGE SCALE GENOMIC DNA]</scope>
    <source>
        <strain evidence="1">DB27</strain>
    </source>
</reference>
<dbReference type="HOGENOM" id="CLU_110690_0_0_9"/>
<organism evidence="1">
    <name type="scientific">Bacillus thuringiensis DB27</name>
    <dbReference type="NCBI Taxonomy" id="1431339"/>
    <lineage>
        <taxon>Bacteria</taxon>
        <taxon>Bacillati</taxon>
        <taxon>Bacillota</taxon>
        <taxon>Bacilli</taxon>
        <taxon>Bacillales</taxon>
        <taxon>Bacillaceae</taxon>
        <taxon>Bacillus</taxon>
        <taxon>Bacillus cereus group</taxon>
    </lineage>
</organism>
<accession>W8YBU1</accession>
<proteinExistence type="predicted"/>
<dbReference type="EMBL" id="HG810017">
    <property type="protein sequence ID" value="CDN36132.1"/>
    <property type="molecule type" value="Genomic_DNA"/>
</dbReference>
<dbReference type="Pfam" id="PF14091">
    <property type="entry name" value="DUF4269"/>
    <property type="match status" value="1"/>
</dbReference>
<evidence type="ECO:0008006" key="2">
    <source>
        <dbReference type="Google" id="ProtNLM"/>
    </source>
</evidence>
<protein>
    <recommendedName>
        <fullName evidence="2">DUF4269 domain-containing protein</fullName>
    </recommendedName>
</protein>
<dbReference type="Proteomes" id="UP000030682">
    <property type="component" value="Unassembled WGS sequence"/>
</dbReference>
<dbReference type="InterPro" id="IPR025365">
    <property type="entry name" value="DUF4269"/>
</dbReference>
<sequence length="207" mass="24314">MFTSITYLQSGNDKQQKVYDVLNKLNIMEGLALYNPVLCGTIPIRIDTSQSDLDIVMEVYNFDVFEQEMRSLYGSYRGFNIKKKKMKGTESIKVNFEFEGFEFELFAQPKPVRNQNAYRHMIVEHMLLMQHPHIREEVIHLKEQGLKTEPAFAQVLNIDGDPYEELILLGQEMKLWKIRYIKKSSKNKRGFFYAVNFRINSLSNLTP</sequence>
<reference evidence="1" key="2">
    <citation type="submission" date="2014-01" db="EMBL/GenBank/DDBJ databases">
        <authorList>
            <person name="Aslett M."/>
        </authorList>
    </citation>
    <scope>NUCLEOTIDE SEQUENCE [LARGE SCALE GENOMIC DNA]</scope>
    <source>
        <strain evidence="1">DB27</strain>
    </source>
</reference>